<feature type="compositionally biased region" description="Acidic residues" evidence="1">
    <location>
        <begin position="201"/>
        <end position="216"/>
    </location>
</feature>
<feature type="compositionally biased region" description="Polar residues" evidence="1">
    <location>
        <begin position="797"/>
        <end position="809"/>
    </location>
</feature>
<proteinExistence type="predicted"/>
<feature type="region of interest" description="Disordered" evidence="1">
    <location>
        <begin position="452"/>
        <end position="771"/>
    </location>
</feature>
<feature type="compositionally biased region" description="Basic and acidic residues" evidence="1">
    <location>
        <begin position="1000"/>
        <end position="1021"/>
    </location>
</feature>
<keyword evidence="2" id="KW-1185">Reference proteome</keyword>
<feature type="compositionally biased region" description="Acidic residues" evidence="1">
    <location>
        <begin position="543"/>
        <end position="556"/>
    </location>
</feature>
<feature type="compositionally biased region" description="Acidic residues" evidence="1">
    <location>
        <begin position="398"/>
        <end position="409"/>
    </location>
</feature>
<feature type="compositionally biased region" description="Acidic residues" evidence="1">
    <location>
        <begin position="1077"/>
        <end position="1099"/>
    </location>
</feature>
<feature type="compositionally biased region" description="Acidic residues" evidence="1">
    <location>
        <begin position="1148"/>
        <end position="1158"/>
    </location>
</feature>
<feature type="region of interest" description="Disordered" evidence="1">
    <location>
        <begin position="118"/>
        <end position="434"/>
    </location>
</feature>
<feature type="compositionally biased region" description="Acidic residues" evidence="1">
    <location>
        <begin position="735"/>
        <end position="746"/>
    </location>
</feature>
<evidence type="ECO:0000256" key="1">
    <source>
        <dbReference type="SAM" id="MobiDB-lite"/>
    </source>
</evidence>
<feature type="region of interest" description="Disordered" evidence="1">
    <location>
        <begin position="789"/>
        <end position="976"/>
    </location>
</feature>
<feature type="region of interest" description="Disordered" evidence="1">
    <location>
        <begin position="1"/>
        <end position="39"/>
    </location>
</feature>
<feature type="compositionally biased region" description="Low complexity" evidence="1">
    <location>
        <begin position="127"/>
        <end position="138"/>
    </location>
</feature>
<feature type="compositionally biased region" description="Basic and acidic residues" evidence="1">
    <location>
        <begin position="663"/>
        <end position="682"/>
    </location>
</feature>
<feature type="compositionally biased region" description="Low complexity" evidence="1">
    <location>
        <begin position="9"/>
        <end position="30"/>
    </location>
</feature>
<feature type="compositionally biased region" description="Basic and acidic residues" evidence="1">
    <location>
        <begin position="902"/>
        <end position="918"/>
    </location>
</feature>
<feature type="compositionally biased region" description="Basic and acidic residues" evidence="1">
    <location>
        <begin position="476"/>
        <end position="487"/>
    </location>
</feature>
<protein>
    <submittedName>
        <fullName evidence="3">Uncharacterized protein LOC115626984</fullName>
    </submittedName>
</protein>
<gene>
    <name evidence="3" type="primary">LOC115626984</name>
</gene>
<feature type="compositionally biased region" description="Basic and acidic residues" evidence="1">
    <location>
        <begin position="813"/>
        <end position="824"/>
    </location>
</feature>
<feature type="compositionally biased region" description="Basic and acidic residues" evidence="1">
    <location>
        <begin position="140"/>
        <end position="150"/>
    </location>
</feature>
<feature type="region of interest" description="Disordered" evidence="1">
    <location>
        <begin position="994"/>
        <end position="1176"/>
    </location>
</feature>
<feature type="region of interest" description="Disordered" evidence="1">
    <location>
        <begin position="1250"/>
        <end position="1287"/>
    </location>
</feature>
<name>A0A6J2TQP8_DROLE</name>
<dbReference type="GeneID" id="115626984"/>
<feature type="compositionally biased region" description="Acidic residues" evidence="1">
    <location>
        <begin position="927"/>
        <end position="953"/>
    </location>
</feature>
<feature type="compositionally biased region" description="Acidic residues" evidence="1">
    <location>
        <begin position="875"/>
        <end position="893"/>
    </location>
</feature>
<evidence type="ECO:0000313" key="3">
    <source>
        <dbReference type="RefSeq" id="XP_030378359.1"/>
    </source>
</evidence>
<feature type="compositionally biased region" description="Acidic residues" evidence="1">
    <location>
        <begin position="590"/>
        <end position="616"/>
    </location>
</feature>
<dbReference type="Proteomes" id="UP000504634">
    <property type="component" value="Unplaced"/>
</dbReference>
<feature type="compositionally biased region" description="Acidic residues" evidence="1">
    <location>
        <begin position="683"/>
        <end position="699"/>
    </location>
</feature>
<sequence>MVKIKELTNSYSPDDLSSSDSDDNSYPNSNASFMHGSSTAVNEGLGQPYAGVPNRGGFWQWHQGYEMFPSHIPHQYPPYPYQQYLQPTTSFMIFNPMNGFIQRPFQTVPPTTRVNEAKWQSGNELRTNGSTTGNNFSTKYYDETNAKEKEDSEDSQSGDQMGEEDNESEETSSEGSDSETESEKNELVGTDSLDEPKCLEENESTTEDESDSEEPEMLTKPVQKYADRVYRNFEIGREDFTRVPLKLEKDLLEEDEVESEGLRDEIEESSTESESDPEEQQTASQPVQKYANKHEVPNPVPLQLSHIKPSSRGMILNRASTSFMKQNAELDEIESEKDKLKKVESEENETTTEYESDLEEQDEASKPMNKYTDRREDPNRVPLNFYHLRQSSTGSTEKEEESSTEDESDNPTYPYKQHLQPATSSMISNPMHGFIQRPFQTVPLTTRVNDAKWKSENELRTNGSKTENNFSTKCLKYVDDTNSKQKEDLEDSQSEDQMGEDDMESEETNSEGSDSETESEKNELVGTDSQDEPKCLEEKESTTEDESDSEEPEEPEMLTKPVQKYADRVYRNFETGREHFTRVPLQPDQDLVEGEEVESEDEMEESSTESESDPEEQQTASQPVQKYANKHEVPNPVPLQLSHIKPSSRGMILNRASTSFMKQKAELDEIESEKDKLKKVESEENETTTEYESDLEEQDETSKSMNKYTDRREDPNQVPLKFYHLRQSSTGSTEKEEESSTEDESDNPTYPYKQHLQPATSSMISNPMHGFIQRPFQTVPLTTRVNDAKWKSENELRTNGSKTENNFSTKCLKYVDDTNSKQKEDLEDSQSGGQMGEEGNESEETSSAGSDSETESEKNELVGTDSPDEPKCLEENESTTEDESDSEEPEEPEMLTKPVQKYADRVYRNFETGREHFTRVPLQPDQDLVEGEEVESEDEMEESSTESESDPEEQQTASQPVQKYANKHEVPNPVPLQLYQTKSSSCGMILNRASTSFTKQKAELNEIESEKDKLKKVKSEESETTTDNESDLEEQDKASKSMNKYTDRREDPNQVPLKFYHLRPSWPDSIRTLIEKEEGESAGSTEEDEESSTEDESDLDERKKAAKPEQIYAYKHEHPNQVSLQLEQKDDIESEDSVDATSVKENESTTENESESEEGSTSVRKYSDRAYGNSQTTRKDPYLFQVDNMKVSPHYQNLIRASVLAQKQQINWPNFKKLEEKQSIKEVTQSPLVLQAIERKPEILNTFHNPNRKRKLQEKQQPTNNLKQHSINQKEQQNKRKKWNNLK</sequence>
<feature type="compositionally biased region" description="Acidic residues" evidence="1">
    <location>
        <begin position="1022"/>
        <end position="1034"/>
    </location>
</feature>
<feature type="compositionally biased region" description="Basic and acidic residues" evidence="1">
    <location>
        <begin position="565"/>
        <end position="581"/>
    </location>
</feature>
<feature type="compositionally biased region" description="Acidic residues" evidence="1">
    <location>
        <begin position="251"/>
        <end position="279"/>
    </location>
</feature>
<feature type="compositionally biased region" description="Polar residues" evidence="1">
    <location>
        <begin position="1259"/>
        <end position="1275"/>
    </location>
</feature>
<organism evidence="2 3">
    <name type="scientific">Drosophila lebanonensis</name>
    <name type="common">Fruit fly</name>
    <name type="synonym">Scaptodrosophila lebanonensis</name>
    <dbReference type="NCBI Taxonomy" id="7225"/>
    <lineage>
        <taxon>Eukaryota</taxon>
        <taxon>Metazoa</taxon>
        <taxon>Ecdysozoa</taxon>
        <taxon>Arthropoda</taxon>
        <taxon>Hexapoda</taxon>
        <taxon>Insecta</taxon>
        <taxon>Pterygota</taxon>
        <taxon>Neoptera</taxon>
        <taxon>Endopterygota</taxon>
        <taxon>Diptera</taxon>
        <taxon>Brachycera</taxon>
        <taxon>Muscomorpha</taxon>
        <taxon>Ephydroidea</taxon>
        <taxon>Drosophilidae</taxon>
        <taxon>Scaptodrosophila</taxon>
    </lineage>
</organism>
<feature type="compositionally biased region" description="Basic and acidic residues" evidence="1">
    <location>
        <begin position="336"/>
        <end position="345"/>
    </location>
</feature>
<dbReference type="RefSeq" id="XP_030378359.1">
    <property type="nucleotide sequence ID" value="XM_030522499.1"/>
</dbReference>
<accession>A0A6J2TQP8</accession>
<evidence type="ECO:0000313" key="2">
    <source>
        <dbReference type="Proteomes" id="UP000504634"/>
    </source>
</evidence>
<reference evidence="3" key="1">
    <citation type="submission" date="2025-08" db="UniProtKB">
        <authorList>
            <consortium name="RefSeq"/>
        </authorList>
    </citation>
    <scope>IDENTIFICATION</scope>
    <source>
        <strain evidence="3">11010-0011.00</strain>
        <tissue evidence="3">Whole body</tissue>
    </source>
</reference>
<feature type="compositionally biased region" description="Polar residues" evidence="1">
    <location>
        <begin position="460"/>
        <end position="472"/>
    </location>
</feature>
<feature type="compositionally biased region" description="Basic and acidic residues" evidence="1">
    <location>
        <begin position="225"/>
        <end position="250"/>
    </location>
</feature>
<feature type="compositionally biased region" description="Acidic residues" evidence="1">
    <location>
        <begin position="488"/>
        <end position="517"/>
    </location>
</feature>
<feature type="compositionally biased region" description="Basic and acidic residues" evidence="1">
    <location>
        <begin position="1035"/>
        <end position="1052"/>
    </location>
</feature>
<feature type="compositionally biased region" description="Acidic residues" evidence="1">
    <location>
        <begin position="151"/>
        <end position="180"/>
    </location>
</feature>
<feature type="compositionally biased region" description="Basic and acidic residues" evidence="1">
    <location>
        <begin position="531"/>
        <end position="542"/>
    </location>
</feature>
<feature type="compositionally biased region" description="Acidic residues" evidence="1">
    <location>
        <begin position="346"/>
        <end position="362"/>
    </location>
</feature>